<dbReference type="GO" id="GO:0008939">
    <property type="term" value="F:nicotinate-nucleotide-dimethylbenzimidazole phosphoribosyltransferase activity"/>
    <property type="evidence" value="ECO:0007669"/>
    <property type="project" value="InterPro"/>
</dbReference>
<comment type="similarity">
    <text evidence="1">Belongs to the UPF0284 family.</text>
</comment>
<dbReference type="PANTHER" id="PTHR38811">
    <property type="match status" value="1"/>
</dbReference>
<dbReference type="KEGG" id="tsq:D3A95_07965"/>
<dbReference type="HAMAP" id="MF_01086">
    <property type="entry name" value="UPF0284"/>
    <property type="match status" value="1"/>
</dbReference>
<dbReference type="RefSeq" id="WP_181494521.1">
    <property type="nucleotide sequence ID" value="NZ_CP032152.1"/>
</dbReference>
<organism evidence="2 3">
    <name type="scientific">Thermosynechococcus sichuanensis E542</name>
    <dbReference type="NCBI Taxonomy" id="2016101"/>
    <lineage>
        <taxon>Bacteria</taxon>
        <taxon>Bacillati</taxon>
        <taxon>Cyanobacteriota</taxon>
        <taxon>Cyanophyceae</taxon>
        <taxon>Acaryochloridales</taxon>
        <taxon>Thermosynechococcaceae</taxon>
        <taxon>Thermosynechococcus</taxon>
        <taxon>Thermosynechococcus sichuanensis</taxon>
    </lineage>
</organism>
<sequence>MIGVATGESIARLWGDRYHCQRPAIACVLGFTETALIAGISAAGQTPSDRRITALADGEFLLRGIQPHYHYALPPLTAGASPALISRALIEALALPLYVFDAGLPLPRLPEMIDLGGAPARCLTTGQAMTAQTVAHLWEQGWSWGAKLSRQYPWLIIAECVVGGTTTALALCESLGIVARDCVGSSHRHSNHAQKWQLVQQGLVHLPADADPFTCVAAIGDPMQVVVAAMALRASQTCGVLLAGGSQMMAVYALARAIAHWRQLPWCPEHIVVGTTRWLIEDQTAQIHRLAERVQCPLIYTQLDFNQSRHPALRAYEQGFVKEGVGAGGCAIAAHLLTGWSNLEMVHVIDRFGDRYHDSGGSLMAN</sequence>
<dbReference type="NCBIfam" id="NF003373">
    <property type="entry name" value="PRK04447.1-6"/>
    <property type="match status" value="1"/>
</dbReference>
<proteinExistence type="inferred from homology"/>
<dbReference type="Gene3D" id="3.40.50.10210">
    <property type="match status" value="1"/>
</dbReference>
<dbReference type="Proteomes" id="UP000261812">
    <property type="component" value="Chromosome"/>
</dbReference>
<evidence type="ECO:0000256" key="1">
    <source>
        <dbReference type="HAMAP-Rule" id="MF_01086"/>
    </source>
</evidence>
<dbReference type="InterPro" id="IPR036087">
    <property type="entry name" value="Nict_dMeBzImd_PRibTrfase_sf"/>
</dbReference>
<dbReference type="CDD" id="cd02439">
    <property type="entry name" value="DMB-PRT_CobT"/>
    <property type="match status" value="1"/>
</dbReference>
<dbReference type="SUPFAM" id="SSF52733">
    <property type="entry name" value="Nicotinate mononucleotide:5,6-dimethylbenzimidazole phosphoribosyltransferase (CobT)"/>
    <property type="match status" value="1"/>
</dbReference>
<dbReference type="PANTHER" id="PTHR38811:SF1">
    <property type="entry name" value="UPF0284 PROTEIN SLL1500"/>
    <property type="match status" value="1"/>
</dbReference>
<dbReference type="EMBL" id="CP032152">
    <property type="protein sequence ID" value="QLL29242.1"/>
    <property type="molecule type" value="Genomic_DNA"/>
</dbReference>
<reference evidence="3" key="1">
    <citation type="submission" date="2018-09" db="EMBL/GenBank/DDBJ databases">
        <title>Complete genome sequence of thermophilic cyanobacteria strain Thermosynechococcus elongatus PKUAC-SCTE542.</title>
        <authorList>
            <person name="Liang Y."/>
            <person name="Tang J."/>
            <person name="Daroch M."/>
        </authorList>
    </citation>
    <scope>NUCLEOTIDE SEQUENCE [LARGE SCALE GENOMIC DNA]</scope>
    <source>
        <strain evidence="3">E542</strain>
    </source>
</reference>
<keyword evidence="3" id="KW-1185">Reference proteome</keyword>
<dbReference type="NCBIfam" id="TIGR00303">
    <property type="entry name" value="nicotinate mononucleotide-dependent phosphoribosyltransferase CobT"/>
    <property type="match status" value="1"/>
</dbReference>
<dbReference type="InterPro" id="IPR002805">
    <property type="entry name" value="Nict_dMeBzImd_PRibTrfase_arc"/>
</dbReference>
<name>A0A7D6ESH2_9CYAN</name>
<gene>
    <name evidence="2" type="ORF">D3A95_07965</name>
</gene>
<protein>
    <recommendedName>
        <fullName evidence="1">UPF0284 protein D3A95_07965</fullName>
    </recommendedName>
</protein>
<evidence type="ECO:0000313" key="2">
    <source>
        <dbReference type="EMBL" id="QLL29242.1"/>
    </source>
</evidence>
<dbReference type="InterPro" id="IPR003200">
    <property type="entry name" value="Nict_dMeBzImd_PRibTrfase"/>
</dbReference>
<evidence type="ECO:0000313" key="3">
    <source>
        <dbReference type="Proteomes" id="UP000261812"/>
    </source>
</evidence>
<accession>A0A7D6ESH2</accession>
<dbReference type="AlphaFoldDB" id="A0A7D6ESH2"/>
<dbReference type="Pfam" id="PF02277">
    <property type="entry name" value="DBI_PRT"/>
    <property type="match status" value="1"/>
</dbReference>